<evidence type="ECO:0000256" key="3">
    <source>
        <dbReference type="ARBA" id="ARBA00022475"/>
    </source>
</evidence>
<keyword evidence="5" id="KW-0547">Nucleotide-binding</keyword>
<dbReference type="GO" id="GO:0005524">
    <property type="term" value="F:ATP binding"/>
    <property type="evidence" value="ECO:0007669"/>
    <property type="project" value="UniProtKB-KW"/>
</dbReference>
<evidence type="ECO:0000256" key="9">
    <source>
        <dbReference type="ARBA" id="ARBA00023136"/>
    </source>
</evidence>
<dbReference type="PROSITE" id="PS50929">
    <property type="entry name" value="ABC_TM1F"/>
    <property type="match status" value="1"/>
</dbReference>
<sequence length="731" mass="77968">MSTTPERRFPRTARARVPTILQMEAAECGAACLAMVLAHHGRWIPLEELRVACGVSRDGSKARNIVRAARTYGLTAEGWRTEPSKLAGKPLPAILFWEFNHFVVLEGVDRRVVHLNDPATGPRTVTHEEFDRAFTGVMLTMAPGPDFVRSGLRPNAWRSVREGLATSRGAVAFLVLAGAAALAPGVFVPAATKIFVDDILLDHLTDWIRPLLLGLAFAAVLSGLLGWLQGHVLARLQWKLGVSLGLRLTWHLLRLQPSFFAQRHAGDVASRLATTERACDLIGSQVSALLVTGLATVFYGCLMALYDPVLATIGLGLALINVVFVRLVARRQEDAARAVMREQARLGSLSITGIQSIETLKATASEDDFLDRWANAQARTMNALHRMQVPLQMLGVIPAALGALTVAAILGVGGLRAMDGLITVGTLAAFQSVLASFLVQVNGLVGIASGMRELRVAMERVDDVLRYPLDRRAAPDSGPDAAGDGAAVPPRRLSGTVAIENLAFGYNPLDPALVEGFSVAVAPGARIALVGPSGSGKSTIARLIVGLAEPWEGSIRFDGLPAAGIPQGVRCASIAYVDQTVVLMEGSVRDNLSLWDPRIDERAIVAAARDAGLHEVIAARPGGYDAAVSEGGANWSGGQAQRLEIARALALKPSILVLDEATSALDAVTEAQILDNLRRRGCTLILVTHRLSAIRDCDEILVLDRGRIVERGTHDALYGQAGPYAELIRAA</sequence>
<dbReference type="SUPFAM" id="SSF90123">
    <property type="entry name" value="ABC transporter transmembrane region"/>
    <property type="match status" value="1"/>
</dbReference>
<dbReference type="InterPro" id="IPR003439">
    <property type="entry name" value="ABC_transporter-like_ATP-bd"/>
</dbReference>
<dbReference type="AlphaFoldDB" id="A0A0J6SRC1"/>
<evidence type="ECO:0000259" key="14">
    <source>
        <dbReference type="PROSITE" id="PS50990"/>
    </source>
</evidence>
<dbReference type="InterPro" id="IPR005074">
    <property type="entry name" value="Peptidase_C39"/>
</dbReference>
<feature type="transmembrane region" description="Helical" evidence="11">
    <location>
        <begin position="286"/>
        <end position="306"/>
    </location>
</feature>
<dbReference type="PATRIC" id="fig|298794.3.peg.127"/>
<dbReference type="EMBL" id="LABY01000102">
    <property type="protein sequence ID" value="KMO36234.1"/>
    <property type="molecule type" value="Genomic_DNA"/>
</dbReference>
<dbReference type="Proteomes" id="UP000035955">
    <property type="component" value="Unassembled WGS sequence"/>
</dbReference>
<feature type="domain" description="ABC transporter" evidence="12">
    <location>
        <begin position="497"/>
        <end position="730"/>
    </location>
</feature>
<evidence type="ECO:0000256" key="8">
    <source>
        <dbReference type="ARBA" id="ARBA00022989"/>
    </source>
</evidence>
<dbReference type="Pfam" id="PF00005">
    <property type="entry name" value="ABC_tran"/>
    <property type="match status" value="1"/>
</dbReference>
<evidence type="ECO:0000256" key="7">
    <source>
        <dbReference type="ARBA" id="ARBA00022927"/>
    </source>
</evidence>
<accession>A0A0J6SRC1</accession>
<keyword evidence="7" id="KW-0653">Protein transport</keyword>
<feature type="domain" description="Peptidase C39" evidence="14">
    <location>
        <begin position="22"/>
        <end position="141"/>
    </location>
</feature>
<evidence type="ECO:0000256" key="1">
    <source>
        <dbReference type="ARBA" id="ARBA00004651"/>
    </source>
</evidence>
<evidence type="ECO:0000256" key="10">
    <source>
        <dbReference type="ARBA" id="ARBA00043264"/>
    </source>
</evidence>
<keyword evidence="6" id="KW-0067">ATP-binding</keyword>
<gene>
    <name evidence="15" type="ORF">VQ02_15680</name>
</gene>
<feature type="transmembrane region" description="Helical" evidence="11">
    <location>
        <begin position="421"/>
        <end position="445"/>
    </location>
</feature>
<dbReference type="CDD" id="cd18569">
    <property type="entry name" value="ABC_6TM_NHLM_bacteriocin"/>
    <property type="match status" value="1"/>
</dbReference>
<keyword evidence="8 11" id="KW-1133">Transmembrane helix</keyword>
<dbReference type="GO" id="GO:0005886">
    <property type="term" value="C:plasma membrane"/>
    <property type="evidence" value="ECO:0007669"/>
    <property type="project" value="UniProtKB-SubCell"/>
</dbReference>
<evidence type="ECO:0000256" key="11">
    <source>
        <dbReference type="SAM" id="Phobius"/>
    </source>
</evidence>
<evidence type="ECO:0000256" key="5">
    <source>
        <dbReference type="ARBA" id="ARBA00022741"/>
    </source>
</evidence>
<dbReference type="Gene3D" id="3.40.50.300">
    <property type="entry name" value="P-loop containing nucleotide triphosphate hydrolases"/>
    <property type="match status" value="1"/>
</dbReference>
<evidence type="ECO:0000256" key="4">
    <source>
        <dbReference type="ARBA" id="ARBA00022692"/>
    </source>
</evidence>
<keyword evidence="9 11" id="KW-0472">Membrane</keyword>
<dbReference type="GO" id="GO:0140359">
    <property type="term" value="F:ABC-type transporter activity"/>
    <property type="evidence" value="ECO:0007669"/>
    <property type="project" value="InterPro"/>
</dbReference>
<dbReference type="GO" id="GO:0016887">
    <property type="term" value="F:ATP hydrolysis activity"/>
    <property type="evidence" value="ECO:0007669"/>
    <property type="project" value="InterPro"/>
</dbReference>
<reference evidence="15 16" key="1">
    <citation type="submission" date="2015-03" db="EMBL/GenBank/DDBJ databases">
        <title>Genome sequencing of Methylobacterium variabile DSM 16961.</title>
        <authorList>
            <person name="Chaudhry V."/>
            <person name="Patil P.B."/>
        </authorList>
    </citation>
    <scope>NUCLEOTIDE SEQUENCE [LARGE SCALE GENOMIC DNA]</scope>
    <source>
        <strain evidence="15 16">DSM 16961</strain>
    </source>
</reference>
<dbReference type="FunFam" id="3.40.50.300:FF:000299">
    <property type="entry name" value="ABC transporter ATP-binding protein/permease"/>
    <property type="match status" value="1"/>
</dbReference>
<dbReference type="PANTHER" id="PTHR24221">
    <property type="entry name" value="ATP-BINDING CASSETTE SUB-FAMILY B"/>
    <property type="match status" value="1"/>
</dbReference>
<dbReference type="Pfam" id="PF00664">
    <property type="entry name" value="ABC_membrane"/>
    <property type="match status" value="1"/>
</dbReference>
<feature type="transmembrane region" description="Helical" evidence="11">
    <location>
        <begin position="312"/>
        <end position="329"/>
    </location>
</feature>
<dbReference type="PROSITE" id="PS50990">
    <property type="entry name" value="PEPTIDASE_C39"/>
    <property type="match status" value="1"/>
</dbReference>
<dbReference type="GO" id="GO:0043213">
    <property type="term" value="P:bacteriocin transport"/>
    <property type="evidence" value="ECO:0007669"/>
    <property type="project" value="UniProtKB-KW"/>
</dbReference>
<keyword evidence="16" id="KW-1185">Reference proteome</keyword>
<evidence type="ECO:0000259" key="12">
    <source>
        <dbReference type="PROSITE" id="PS50893"/>
    </source>
</evidence>
<dbReference type="SUPFAM" id="SSF52540">
    <property type="entry name" value="P-loop containing nucleoside triphosphate hydrolases"/>
    <property type="match status" value="1"/>
</dbReference>
<dbReference type="GO" id="GO:0008233">
    <property type="term" value="F:peptidase activity"/>
    <property type="evidence" value="ECO:0007669"/>
    <property type="project" value="InterPro"/>
</dbReference>
<dbReference type="InterPro" id="IPR022514">
    <property type="entry name" value="NHPM_micro_ABC1"/>
</dbReference>
<dbReference type="Gene3D" id="3.90.70.10">
    <property type="entry name" value="Cysteine proteinases"/>
    <property type="match status" value="1"/>
</dbReference>
<feature type="transmembrane region" description="Helical" evidence="11">
    <location>
        <begin position="207"/>
        <end position="228"/>
    </location>
</feature>
<name>A0A0J6SRC1_9HYPH</name>
<dbReference type="GO" id="GO:0015031">
    <property type="term" value="P:protein transport"/>
    <property type="evidence" value="ECO:0007669"/>
    <property type="project" value="UniProtKB-KW"/>
</dbReference>
<evidence type="ECO:0000259" key="13">
    <source>
        <dbReference type="PROSITE" id="PS50929"/>
    </source>
</evidence>
<feature type="domain" description="ABC transmembrane type-1" evidence="13">
    <location>
        <begin position="172"/>
        <end position="453"/>
    </location>
</feature>
<dbReference type="InterPro" id="IPR039421">
    <property type="entry name" value="Type_1_exporter"/>
</dbReference>
<dbReference type="RefSeq" id="WP_048445130.1">
    <property type="nucleotide sequence ID" value="NZ_LABY01000102.1"/>
</dbReference>
<organism evidence="15 16">
    <name type="scientific">Methylobacterium variabile</name>
    <dbReference type="NCBI Taxonomy" id="298794"/>
    <lineage>
        <taxon>Bacteria</taxon>
        <taxon>Pseudomonadati</taxon>
        <taxon>Pseudomonadota</taxon>
        <taxon>Alphaproteobacteria</taxon>
        <taxon>Hyphomicrobiales</taxon>
        <taxon>Methylobacteriaceae</taxon>
        <taxon>Methylobacterium</taxon>
    </lineage>
</organism>
<dbReference type="NCBIfam" id="TIGR03796">
    <property type="entry name" value="NHLM_micro_ABC1"/>
    <property type="match status" value="1"/>
</dbReference>
<dbReference type="OrthoDB" id="9787557at2"/>
<dbReference type="InterPro" id="IPR036640">
    <property type="entry name" value="ABC1_TM_sf"/>
</dbReference>
<dbReference type="GO" id="GO:0034040">
    <property type="term" value="F:ATPase-coupled lipid transmembrane transporter activity"/>
    <property type="evidence" value="ECO:0007669"/>
    <property type="project" value="TreeGrafter"/>
</dbReference>
<comment type="caution">
    <text evidence="15">The sequence shown here is derived from an EMBL/GenBank/DDBJ whole genome shotgun (WGS) entry which is preliminary data.</text>
</comment>
<evidence type="ECO:0000256" key="2">
    <source>
        <dbReference type="ARBA" id="ARBA00022448"/>
    </source>
</evidence>
<evidence type="ECO:0000313" key="16">
    <source>
        <dbReference type="Proteomes" id="UP000035955"/>
    </source>
</evidence>
<dbReference type="GO" id="GO:0006508">
    <property type="term" value="P:proteolysis"/>
    <property type="evidence" value="ECO:0007669"/>
    <property type="project" value="InterPro"/>
</dbReference>
<feature type="transmembrane region" description="Helical" evidence="11">
    <location>
        <begin position="169"/>
        <end position="187"/>
    </location>
</feature>
<feature type="transmembrane region" description="Helical" evidence="11">
    <location>
        <begin position="391"/>
        <end position="415"/>
    </location>
</feature>
<keyword evidence="3" id="KW-1003">Cell membrane</keyword>
<dbReference type="PANTHER" id="PTHR24221:SF654">
    <property type="entry name" value="ATP-BINDING CASSETTE SUB-FAMILY B MEMBER 6"/>
    <property type="match status" value="1"/>
</dbReference>
<keyword evidence="2" id="KW-0813">Transport</keyword>
<comment type="subcellular location">
    <subcellularLocation>
        <location evidence="1">Cell membrane</location>
        <topology evidence="1">Multi-pass membrane protein</topology>
    </subcellularLocation>
</comment>
<dbReference type="SMART" id="SM00382">
    <property type="entry name" value="AAA"/>
    <property type="match status" value="1"/>
</dbReference>
<dbReference type="PROSITE" id="PS50893">
    <property type="entry name" value="ABC_TRANSPORTER_2"/>
    <property type="match status" value="1"/>
</dbReference>
<dbReference type="InterPro" id="IPR027417">
    <property type="entry name" value="P-loop_NTPase"/>
</dbReference>
<dbReference type="Gene3D" id="1.20.1560.10">
    <property type="entry name" value="ABC transporter type 1, transmembrane domain"/>
    <property type="match status" value="1"/>
</dbReference>
<protein>
    <submittedName>
        <fullName evidence="15">ABC transporter</fullName>
    </submittedName>
</protein>
<dbReference type="Pfam" id="PF03412">
    <property type="entry name" value="Peptidase_C39"/>
    <property type="match status" value="1"/>
</dbReference>
<dbReference type="InterPro" id="IPR011527">
    <property type="entry name" value="ABC1_TM_dom"/>
</dbReference>
<evidence type="ECO:0000256" key="6">
    <source>
        <dbReference type="ARBA" id="ARBA00022840"/>
    </source>
</evidence>
<keyword evidence="4 11" id="KW-0812">Transmembrane</keyword>
<evidence type="ECO:0000313" key="15">
    <source>
        <dbReference type="EMBL" id="KMO36234.1"/>
    </source>
</evidence>
<dbReference type="InterPro" id="IPR003593">
    <property type="entry name" value="AAA+_ATPase"/>
</dbReference>
<proteinExistence type="predicted"/>
<keyword evidence="10" id="KW-0080">Bacteriocin transport</keyword>